<reference evidence="2 3" key="1">
    <citation type="submission" date="2006-05" db="EMBL/GenBank/DDBJ databases">
        <authorList>
            <person name="King G."/>
            <person name="Ferriera S."/>
            <person name="Johnson J."/>
            <person name="Kravitz S."/>
            <person name="Beeson K."/>
            <person name="Sutton G."/>
            <person name="Rogers Y.-H."/>
            <person name="Friedman R."/>
            <person name="Frazier M."/>
            <person name="Venter J.C."/>
        </authorList>
    </citation>
    <scope>NUCLEOTIDE SEQUENCE [LARGE SCALE GENOMIC DNA]</scope>
    <source>
        <strain evidence="3">ATCC 25650 / DSM 13394 / JCM 20685 / NBRC 16684 / NCIMB 2208 / IAM 12614 / B1</strain>
    </source>
</reference>
<feature type="transmembrane region" description="Helical" evidence="1">
    <location>
        <begin position="6"/>
        <end position="30"/>
    </location>
</feature>
<name>A0P0Q6_ROSAI</name>
<accession>A0P0Q6</accession>
<comment type="caution">
    <text evidence="2">The sequence shown here is derived from an EMBL/GenBank/DDBJ whole genome shotgun (WGS) entry which is preliminary data.</text>
</comment>
<dbReference type="Proteomes" id="UP000004848">
    <property type="component" value="Unassembled WGS sequence"/>
</dbReference>
<evidence type="ECO:0000313" key="3">
    <source>
        <dbReference type="Proteomes" id="UP000004848"/>
    </source>
</evidence>
<protein>
    <submittedName>
        <fullName evidence="2">Uncharacterized protein</fullName>
    </submittedName>
</protein>
<organism evidence="2 3">
    <name type="scientific">Roseibium aggregatum (strain ATCC 25650 / DSM 13394 / JCM 20685 / NBRC 16684 / NCIMB 2208 / IAM 12614 / B1)</name>
    <name type="common">Stappia aggregata</name>
    <dbReference type="NCBI Taxonomy" id="384765"/>
    <lineage>
        <taxon>Bacteria</taxon>
        <taxon>Pseudomonadati</taxon>
        <taxon>Pseudomonadota</taxon>
        <taxon>Alphaproteobacteria</taxon>
        <taxon>Hyphomicrobiales</taxon>
        <taxon>Stappiaceae</taxon>
        <taxon>Roseibium</taxon>
    </lineage>
</organism>
<proteinExistence type="predicted"/>
<dbReference type="AlphaFoldDB" id="A0P0Q6"/>
<dbReference type="EMBL" id="AAUW01000021">
    <property type="protein sequence ID" value="EAV41370.1"/>
    <property type="molecule type" value="Genomic_DNA"/>
</dbReference>
<evidence type="ECO:0000256" key="1">
    <source>
        <dbReference type="SAM" id="Phobius"/>
    </source>
</evidence>
<gene>
    <name evidence="2" type="ORF">SIAM614_01229</name>
</gene>
<keyword evidence="1" id="KW-0472">Membrane</keyword>
<sequence>MKDEYILLFIIIVLLFFLISTVFFSAMLLISIGDVSIFSLDLFQANRCEVSAGEKY</sequence>
<keyword evidence="1" id="KW-1133">Transmembrane helix</keyword>
<keyword evidence="1" id="KW-0812">Transmembrane</keyword>
<evidence type="ECO:0000313" key="2">
    <source>
        <dbReference type="EMBL" id="EAV41370.1"/>
    </source>
</evidence>